<evidence type="ECO:0000256" key="2">
    <source>
        <dbReference type="ARBA" id="ARBA00012157"/>
    </source>
</evidence>
<evidence type="ECO:0000313" key="11">
    <source>
        <dbReference type="EMBL" id="RXE55492.1"/>
    </source>
</evidence>
<evidence type="ECO:0000256" key="5">
    <source>
        <dbReference type="ARBA" id="ARBA00022777"/>
    </source>
</evidence>
<dbReference type="AlphaFoldDB" id="A0A498GY44"/>
<dbReference type="PANTHER" id="PTHR12755:SF3">
    <property type="entry name" value="POLYNUCLEOTIDE 5'-HYDROXYL-KINASE NOL9"/>
    <property type="match status" value="1"/>
</dbReference>
<protein>
    <recommendedName>
        <fullName evidence="2">polynucleotide 5'-hydroxyl-kinase</fullName>
        <ecNumber evidence="2">2.7.1.78</ecNumber>
    </recommendedName>
</protein>
<dbReference type="PANTHER" id="PTHR12755">
    <property type="entry name" value="CLEAVAGE/POLYADENYLATION FACTOR IA SUBUNIT CLP1P"/>
    <property type="match status" value="1"/>
</dbReference>
<comment type="catalytic activity">
    <reaction evidence="8">
        <text>a 5'-end dephospho-ribonucleoside-RNA + ATP = a 5'-end 5'-phospho-ribonucleoside-RNA + ADP + H(+)</text>
        <dbReference type="Rhea" id="RHEA:54580"/>
        <dbReference type="Rhea" id="RHEA-COMP:13936"/>
        <dbReference type="Rhea" id="RHEA-COMP:15179"/>
        <dbReference type="ChEBI" id="CHEBI:15378"/>
        <dbReference type="ChEBI" id="CHEBI:30616"/>
        <dbReference type="ChEBI" id="CHEBI:138282"/>
        <dbReference type="ChEBI" id="CHEBI:138284"/>
        <dbReference type="ChEBI" id="CHEBI:456216"/>
        <dbReference type="EC" id="2.7.1.78"/>
    </reaction>
</comment>
<comment type="caution">
    <text evidence="11">The sequence shown here is derived from an EMBL/GenBank/DDBJ whole genome shotgun (WGS) entry which is preliminary data.</text>
</comment>
<evidence type="ECO:0000256" key="8">
    <source>
        <dbReference type="ARBA" id="ARBA00044641"/>
    </source>
</evidence>
<dbReference type="EC" id="2.7.1.78" evidence="2"/>
<dbReference type="GO" id="GO:0051734">
    <property type="term" value="F:ATP-dependent polynucleotide 5'-hydroxyl-kinase activity"/>
    <property type="evidence" value="ECO:0007669"/>
    <property type="project" value="UniProtKB-EC"/>
</dbReference>
<keyword evidence="4" id="KW-0547">Nucleotide-binding</keyword>
<accession>A0A498GY44</accession>
<dbReference type="Pfam" id="PF16575">
    <property type="entry name" value="CLP1_P"/>
    <property type="match status" value="1"/>
</dbReference>
<comment type="catalytic activity">
    <reaction evidence="9">
        <text>a 5'-end dephospho-2'-deoxyribonucleoside-DNA + ATP = a 5'-end 5'-phospho-2'-deoxyribonucleoside-DNA + ADP + H(+)</text>
        <dbReference type="Rhea" id="RHEA:15669"/>
        <dbReference type="Rhea" id="RHEA-COMP:13180"/>
        <dbReference type="Rhea" id="RHEA-COMP:13184"/>
        <dbReference type="ChEBI" id="CHEBI:15378"/>
        <dbReference type="ChEBI" id="CHEBI:30616"/>
        <dbReference type="ChEBI" id="CHEBI:136412"/>
        <dbReference type="ChEBI" id="CHEBI:136416"/>
        <dbReference type="ChEBI" id="CHEBI:456216"/>
        <dbReference type="EC" id="2.7.1.78"/>
    </reaction>
</comment>
<evidence type="ECO:0000256" key="6">
    <source>
        <dbReference type="ARBA" id="ARBA00022840"/>
    </source>
</evidence>
<sequence length="312" mass="34820">MSEHQIQREDTWDAIADALRAGEELQSVYVLGGTDSGKSTLCRYLIDETKDQRICAYLDCDTGQSVVGVPTTLGLRMYHPHTAESGTRLRFVGSTSPRGHLLQTVTGAKRLFEAAIAADASAIVIDSPGYIHGDAAFEFQFQMIDLLQPSGIAVLGYGREFDRLCAHFRHHPGMTIHRLRISPAVVRRSAAERRKYREQKFRKYFQDAEPREIAYSGLGLQGRVPDLYDARQVRHRLIAVCDAGNFVLTLGILKTIDTERKEARFISPPTDLIRAASIRFGSIFLDPRAAAGEMESHTPFPLPGNDRKEHPV</sequence>
<dbReference type="Gene3D" id="3.40.50.300">
    <property type="entry name" value="P-loop containing nucleotide triphosphate hydrolases"/>
    <property type="match status" value="1"/>
</dbReference>
<evidence type="ECO:0000256" key="7">
    <source>
        <dbReference type="ARBA" id="ARBA00024737"/>
    </source>
</evidence>
<evidence type="ECO:0000256" key="1">
    <source>
        <dbReference type="ARBA" id="ARBA00001968"/>
    </source>
</evidence>
<name>A0A498GY44_9EURY</name>
<dbReference type="SUPFAM" id="SSF52540">
    <property type="entry name" value="P-loop containing nucleoside triphosphate hydrolases"/>
    <property type="match status" value="1"/>
</dbReference>
<comment type="cofactor">
    <cofactor evidence="1">
        <name>a divalent metal cation</name>
        <dbReference type="ChEBI" id="CHEBI:60240"/>
    </cofactor>
</comment>
<reference evidence="11 12" key="1">
    <citation type="journal article" date="2015" name="Int. J. Syst. Evol. Microbiol.">
        <title>Methanoculleus taiwanensis sp. nov., a methanogen isolated from deep marine sediment at the deformation front area near Taiwan.</title>
        <authorList>
            <person name="Weng C.Y."/>
            <person name="Chen S.C."/>
            <person name="Lai M.C."/>
            <person name="Wu S.Y."/>
            <person name="Lin S."/>
            <person name="Yang T.F."/>
            <person name="Chen P.C."/>
        </authorList>
    </citation>
    <scope>NUCLEOTIDE SEQUENCE [LARGE SCALE GENOMIC DNA]</scope>
    <source>
        <strain evidence="11 12">CYW4</strain>
    </source>
</reference>
<dbReference type="Proteomes" id="UP000290932">
    <property type="component" value="Unassembled WGS sequence"/>
</dbReference>
<organism evidence="11 12">
    <name type="scientific">Methanoculleus taiwanensis</name>
    <dbReference type="NCBI Taxonomy" id="1550565"/>
    <lineage>
        <taxon>Archaea</taxon>
        <taxon>Methanobacteriati</taxon>
        <taxon>Methanobacteriota</taxon>
        <taxon>Stenosarchaea group</taxon>
        <taxon>Methanomicrobia</taxon>
        <taxon>Methanomicrobiales</taxon>
        <taxon>Methanomicrobiaceae</taxon>
        <taxon>Methanoculleus</taxon>
    </lineage>
</organism>
<dbReference type="InterPro" id="IPR032319">
    <property type="entry name" value="CLP1_P"/>
</dbReference>
<evidence type="ECO:0000256" key="3">
    <source>
        <dbReference type="ARBA" id="ARBA00022679"/>
    </source>
</evidence>
<proteinExistence type="predicted"/>
<comment type="function">
    <text evidence="7">Polynucleotide kinase that can phosphorylate the 5'-hydroxyl groups of both single-stranded RNA (ssRNA) and single-stranded DNA (ssDNA). Exhibits a strong preference for ssRNA.</text>
</comment>
<dbReference type="InterPro" id="IPR045116">
    <property type="entry name" value="Clp1/Grc3"/>
</dbReference>
<feature type="domain" description="Clp1 P-loop" evidence="10">
    <location>
        <begin position="32"/>
        <end position="206"/>
    </location>
</feature>
<evidence type="ECO:0000259" key="10">
    <source>
        <dbReference type="Pfam" id="PF16575"/>
    </source>
</evidence>
<gene>
    <name evidence="11" type="ORF">ABH15_12280</name>
</gene>
<evidence type="ECO:0000313" key="12">
    <source>
        <dbReference type="Proteomes" id="UP000290932"/>
    </source>
</evidence>
<evidence type="ECO:0000256" key="4">
    <source>
        <dbReference type="ARBA" id="ARBA00022741"/>
    </source>
</evidence>
<keyword evidence="5" id="KW-0418">Kinase</keyword>
<dbReference type="InterPro" id="IPR027417">
    <property type="entry name" value="P-loop_NTPase"/>
</dbReference>
<evidence type="ECO:0000256" key="9">
    <source>
        <dbReference type="ARBA" id="ARBA00044673"/>
    </source>
</evidence>
<dbReference type="GO" id="GO:0006396">
    <property type="term" value="P:RNA processing"/>
    <property type="evidence" value="ECO:0007669"/>
    <property type="project" value="InterPro"/>
</dbReference>
<keyword evidence="12" id="KW-1185">Reference proteome</keyword>
<dbReference type="RefSeq" id="WP_128694687.1">
    <property type="nucleotide sequence ID" value="NZ_LHQS01000003.1"/>
</dbReference>
<dbReference type="GO" id="GO:0005524">
    <property type="term" value="F:ATP binding"/>
    <property type="evidence" value="ECO:0007669"/>
    <property type="project" value="UniProtKB-KW"/>
</dbReference>
<dbReference type="EMBL" id="LHQS01000003">
    <property type="protein sequence ID" value="RXE55492.1"/>
    <property type="molecule type" value="Genomic_DNA"/>
</dbReference>
<keyword evidence="6" id="KW-0067">ATP-binding</keyword>
<dbReference type="OrthoDB" id="107367at2157"/>
<keyword evidence="3" id="KW-0808">Transferase</keyword>